<dbReference type="GO" id="GO:0005248">
    <property type="term" value="F:voltage-gated sodium channel activity"/>
    <property type="evidence" value="ECO:0007669"/>
    <property type="project" value="TreeGrafter"/>
</dbReference>
<evidence type="ECO:0000256" key="7">
    <source>
        <dbReference type="ARBA" id="ARBA00023065"/>
    </source>
</evidence>
<feature type="transmembrane region" description="Helical" evidence="12">
    <location>
        <begin position="71"/>
        <end position="88"/>
    </location>
</feature>
<evidence type="ECO:0000256" key="4">
    <source>
        <dbReference type="ARBA" id="ARBA00022882"/>
    </source>
</evidence>
<dbReference type="Proteomes" id="UP000611227">
    <property type="component" value="Unassembled WGS sequence"/>
</dbReference>
<evidence type="ECO:0000313" key="14">
    <source>
        <dbReference type="EMBL" id="NXP69619.1"/>
    </source>
</evidence>
<keyword evidence="4" id="KW-0851">Voltage-gated channel</keyword>
<keyword evidence="10" id="KW-0739">Sodium transport</keyword>
<evidence type="ECO:0000313" key="15">
    <source>
        <dbReference type="Proteomes" id="UP000611227"/>
    </source>
</evidence>
<keyword evidence="8 12" id="KW-0472">Membrane</keyword>
<dbReference type="GO" id="GO:0086010">
    <property type="term" value="P:membrane depolarization during action potential"/>
    <property type="evidence" value="ECO:0007669"/>
    <property type="project" value="TreeGrafter"/>
</dbReference>
<dbReference type="SUPFAM" id="SSF81324">
    <property type="entry name" value="Voltage-gated potassium channels"/>
    <property type="match status" value="1"/>
</dbReference>
<keyword evidence="5 12" id="KW-1133">Transmembrane helix</keyword>
<dbReference type="GO" id="GO:0019228">
    <property type="term" value="P:neuronal action potential"/>
    <property type="evidence" value="ECO:0007669"/>
    <property type="project" value="TreeGrafter"/>
</dbReference>
<comment type="subcellular location">
    <subcellularLocation>
        <location evidence="1">Membrane</location>
        <topology evidence="1">Multi-pass membrane protein</topology>
    </subcellularLocation>
</comment>
<feature type="transmembrane region" description="Helical" evidence="12">
    <location>
        <begin position="39"/>
        <end position="59"/>
    </location>
</feature>
<keyword evidence="15" id="KW-1185">Reference proteome</keyword>
<proteinExistence type="predicted"/>
<evidence type="ECO:0000256" key="8">
    <source>
        <dbReference type="ARBA" id="ARBA00023136"/>
    </source>
</evidence>
<evidence type="ECO:0000256" key="1">
    <source>
        <dbReference type="ARBA" id="ARBA00004141"/>
    </source>
</evidence>
<name>A0A852BMB1_9PICI</name>
<gene>
    <name evidence="14" type="primary">Scn3a_0</name>
    <name evidence="14" type="ORF">RAMSUL_R10023</name>
</gene>
<sequence length="125" mass="14011">LRFTFTGIYTFESLIKILARGFCLNEFTFLRDPWNWLDFTVIVMAYVGAVSNLGSVSVLRTFRVLRALKTISVVPGLKIIVGALIQSVKKLSDVMILTVFCLSVFALIGLQLFKGNLRNKCTKNS</sequence>
<dbReference type="InterPro" id="IPR027359">
    <property type="entry name" value="Volt_channel_dom_sf"/>
</dbReference>
<dbReference type="EMBL" id="WBNM01000544">
    <property type="protein sequence ID" value="NXP69619.1"/>
    <property type="molecule type" value="Genomic_DNA"/>
</dbReference>
<feature type="transmembrane region" description="Helical" evidence="12">
    <location>
        <begin position="94"/>
        <end position="113"/>
    </location>
</feature>
<reference evidence="14" key="1">
    <citation type="submission" date="2019-09" db="EMBL/GenBank/DDBJ databases">
        <title>Bird 10,000 Genomes (B10K) Project - Family phase.</title>
        <authorList>
            <person name="Zhang G."/>
        </authorList>
    </citation>
    <scope>NUCLEOTIDE SEQUENCE</scope>
    <source>
        <strain evidence="14">B10K-DU-001-30</strain>
        <tissue evidence="14">Muscle</tissue>
    </source>
</reference>
<keyword evidence="11" id="KW-0407">Ion channel</keyword>
<feature type="domain" description="Ion transport" evidence="13">
    <location>
        <begin position="2"/>
        <end position="119"/>
    </location>
</feature>
<dbReference type="Pfam" id="PF00520">
    <property type="entry name" value="Ion_trans"/>
    <property type="match status" value="1"/>
</dbReference>
<dbReference type="PANTHER" id="PTHR10037:SF208">
    <property type="entry name" value="SODIUM CHANNEL PROTEIN TYPE 10 SUBUNIT ALPHA"/>
    <property type="match status" value="1"/>
</dbReference>
<evidence type="ECO:0000256" key="6">
    <source>
        <dbReference type="ARBA" id="ARBA00023053"/>
    </source>
</evidence>
<evidence type="ECO:0000256" key="12">
    <source>
        <dbReference type="SAM" id="Phobius"/>
    </source>
</evidence>
<dbReference type="Gene3D" id="1.10.287.70">
    <property type="match status" value="1"/>
</dbReference>
<evidence type="ECO:0000256" key="9">
    <source>
        <dbReference type="ARBA" id="ARBA00023180"/>
    </source>
</evidence>
<keyword evidence="7" id="KW-0406">Ion transport</keyword>
<comment type="caution">
    <text evidence="14">The sequence shown here is derived from an EMBL/GenBank/DDBJ whole genome shotgun (WGS) entry which is preliminary data.</text>
</comment>
<evidence type="ECO:0000256" key="2">
    <source>
        <dbReference type="ARBA" id="ARBA00022448"/>
    </source>
</evidence>
<dbReference type="PANTHER" id="PTHR10037">
    <property type="entry name" value="VOLTAGE-GATED CATION CHANNEL CALCIUM AND SODIUM"/>
    <property type="match status" value="1"/>
</dbReference>
<organism evidence="14 15">
    <name type="scientific">Ramphastos sulfuratus</name>
    <dbReference type="NCBI Taxonomy" id="322582"/>
    <lineage>
        <taxon>Eukaryota</taxon>
        <taxon>Metazoa</taxon>
        <taxon>Chordata</taxon>
        <taxon>Craniata</taxon>
        <taxon>Vertebrata</taxon>
        <taxon>Euteleostomi</taxon>
        <taxon>Archelosauria</taxon>
        <taxon>Archosauria</taxon>
        <taxon>Dinosauria</taxon>
        <taxon>Saurischia</taxon>
        <taxon>Theropoda</taxon>
        <taxon>Coelurosauria</taxon>
        <taxon>Aves</taxon>
        <taxon>Neognathae</taxon>
        <taxon>Neoaves</taxon>
        <taxon>Telluraves</taxon>
        <taxon>Coraciimorphae</taxon>
        <taxon>Piciformes</taxon>
        <taxon>Ramphastidae</taxon>
        <taxon>Ramphastos</taxon>
    </lineage>
</organism>
<evidence type="ECO:0000256" key="5">
    <source>
        <dbReference type="ARBA" id="ARBA00022989"/>
    </source>
</evidence>
<dbReference type="GO" id="GO:0001518">
    <property type="term" value="C:voltage-gated sodium channel complex"/>
    <property type="evidence" value="ECO:0007669"/>
    <property type="project" value="TreeGrafter"/>
</dbReference>
<evidence type="ECO:0000256" key="10">
    <source>
        <dbReference type="ARBA" id="ARBA00023201"/>
    </source>
</evidence>
<keyword evidence="2" id="KW-0813">Transport</keyword>
<keyword evidence="6" id="KW-0915">Sodium</keyword>
<keyword evidence="3 12" id="KW-0812">Transmembrane</keyword>
<evidence type="ECO:0000259" key="13">
    <source>
        <dbReference type="Pfam" id="PF00520"/>
    </source>
</evidence>
<feature type="non-terminal residue" evidence="14">
    <location>
        <position position="1"/>
    </location>
</feature>
<protein>
    <submittedName>
        <fullName evidence="14">SCN3A protein</fullName>
    </submittedName>
</protein>
<feature type="non-terminal residue" evidence="14">
    <location>
        <position position="125"/>
    </location>
</feature>
<dbReference type="InterPro" id="IPR043203">
    <property type="entry name" value="VGCC_Ca_Na"/>
</dbReference>
<evidence type="ECO:0000256" key="3">
    <source>
        <dbReference type="ARBA" id="ARBA00022692"/>
    </source>
</evidence>
<keyword evidence="9" id="KW-0325">Glycoprotein</keyword>
<dbReference type="InterPro" id="IPR005821">
    <property type="entry name" value="Ion_trans_dom"/>
</dbReference>
<accession>A0A852BMB1</accession>
<evidence type="ECO:0000256" key="11">
    <source>
        <dbReference type="ARBA" id="ARBA00023303"/>
    </source>
</evidence>
<dbReference type="AlphaFoldDB" id="A0A852BMB1"/>
<dbReference type="Gene3D" id="1.20.120.350">
    <property type="entry name" value="Voltage-gated potassium channels. Chain C"/>
    <property type="match status" value="1"/>
</dbReference>